<sequence length="145" mass="16220">MANVDAVKSKVQEFLVSNLNNVGLTKDGFTIRNGSAQIFVSVRQWGDKDTLVKFEVPVLFDVPRSPELYEYIAFHASDWVFGTIGLNASDEDPGKVVITLEHSLQGDYLDEPELMEAVRLLAQIGDKIDDELKSQFGGTRFHEDD</sequence>
<dbReference type="SUPFAM" id="SSF69635">
    <property type="entry name" value="Type III secretory system chaperone-like"/>
    <property type="match status" value="1"/>
</dbReference>
<evidence type="ECO:0000313" key="2">
    <source>
        <dbReference type="EMBL" id="GED95963.1"/>
    </source>
</evidence>
<reference evidence="3" key="1">
    <citation type="submission" date="2019-06" db="EMBL/GenBank/DDBJ databases">
        <title>Gordonia isolated from sludge of a wastewater treatment plant.</title>
        <authorList>
            <person name="Tamura T."/>
            <person name="Aoyama K."/>
            <person name="Kang Y."/>
            <person name="Saito S."/>
            <person name="Akiyama N."/>
            <person name="Yazawa K."/>
            <person name="Gonoi T."/>
            <person name="Mikami Y."/>
        </authorList>
    </citation>
    <scope>NUCLEOTIDE SEQUENCE [LARGE SCALE GENOMIC DNA]</scope>
    <source>
        <strain evidence="3">NBRC 107697</strain>
    </source>
</reference>
<dbReference type="InterPro" id="IPR054343">
    <property type="entry name" value="TY-Chap_M"/>
</dbReference>
<dbReference type="Gene3D" id="3.30.1460.10">
    <property type="match status" value="1"/>
</dbReference>
<gene>
    <name evidence="2" type="ORF">nbrc107697_00020</name>
</gene>
<evidence type="ECO:0000259" key="1">
    <source>
        <dbReference type="Pfam" id="PF22551"/>
    </source>
</evidence>
<dbReference type="AlphaFoldDB" id="A0A7M4BQ02"/>
<organism evidence="2 3">
    <name type="scientific">Gordonia crocea</name>
    <dbReference type="NCBI Taxonomy" id="589162"/>
    <lineage>
        <taxon>Bacteria</taxon>
        <taxon>Bacillati</taxon>
        <taxon>Actinomycetota</taxon>
        <taxon>Actinomycetes</taxon>
        <taxon>Mycobacteriales</taxon>
        <taxon>Gordoniaceae</taxon>
        <taxon>Gordonia</taxon>
    </lineage>
</organism>
<accession>A0A7M4BQ02</accession>
<name>A0A7M4BQ02_9ACTN</name>
<protein>
    <recommendedName>
        <fullName evidence="1">TY-Chap central domain-containing protein</fullName>
    </recommendedName>
</protein>
<dbReference type="RefSeq" id="WP_007320665.1">
    <property type="nucleotide sequence ID" value="NZ_BJOU01000001.1"/>
</dbReference>
<dbReference type="OrthoDB" id="3359543at2"/>
<feature type="domain" description="TY-Chap central" evidence="1">
    <location>
        <begin position="28"/>
        <end position="143"/>
    </location>
</feature>
<dbReference type="EMBL" id="BJOU01000001">
    <property type="protein sequence ID" value="GED95963.1"/>
    <property type="molecule type" value="Genomic_DNA"/>
</dbReference>
<proteinExistence type="predicted"/>
<keyword evidence="3" id="KW-1185">Reference proteome</keyword>
<dbReference type="Proteomes" id="UP000444980">
    <property type="component" value="Unassembled WGS sequence"/>
</dbReference>
<comment type="caution">
    <text evidence="2">The sequence shown here is derived from an EMBL/GenBank/DDBJ whole genome shotgun (WGS) entry which is preliminary data.</text>
</comment>
<evidence type="ECO:0000313" key="3">
    <source>
        <dbReference type="Proteomes" id="UP000444980"/>
    </source>
</evidence>
<dbReference type="Pfam" id="PF22551">
    <property type="entry name" value="TY-Chap1"/>
    <property type="match status" value="1"/>
</dbReference>